<dbReference type="GeneID" id="30967375"/>
<dbReference type="EMBL" id="KV454486">
    <property type="protein sequence ID" value="ODV59409.1"/>
    <property type="molecule type" value="Genomic_DNA"/>
</dbReference>
<name>A0A1D2VCS7_9ASCO</name>
<dbReference type="AlphaFoldDB" id="A0A1D2VCS7"/>
<evidence type="ECO:0000256" key="1">
    <source>
        <dbReference type="SAM" id="SignalP"/>
    </source>
</evidence>
<keyword evidence="1" id="KW-0732">Signal</keyword>
<dbReference type="GO" id="GO:0005975">
    <property type="term" value="P:carbohydrate metabolic process"/>
    <property type="evidence" value="ECO:0007669"/>
    <property type="project" value="InterPro"/>
</dbReference>
<dbReference type="Proteomes" id="UP000095038">
    <property type="component" value="Unassembled WGS sequence"/>
</dbReference>
<dbReference type="STRING" id="1344418.A0A1D2VCS7"/>
<dbReference type="InterPro" id="IPR005198">
    <property type="entry name" value="Glyco_hydro_76"/>
</dbReference>
<keyword evidence="3" id="KW-1185">Reference proteome</keyword>
<gene>
    <name evidence="2" type="ORF">ASCRUDRAFT_77149</name>
</gene>
<dbReference type="Gene3D" id="1.50.10.20">
    <property type="match status" value="1"/>
</dbReference>
<feature type="signal peptide" evidence="1">
    <location>
        <begin position="1"/>
        <end position="26"/>
    </location>
</feature>
<dbReference type="OrthoDB" id="9984024at2759"/>
<organism evidence="2 3">
    <name type="scientific">Ascoidea rubescens DSM 1968</name>
    <dbReference type="NCBI Taxonomy" id="1344418"/>
    <lineage>
        <taxon>Eukaryota</taxon>
        <taxon>Fungi</taxon>
        <taxon>Dikarya</taxon>
        <taxon>Ascomycota</taxon>
        <taxon>Saccharomycotina</taxon>
        <taxon>Saccharomycetes</taxon>
        <taxon>Ascoideaceae</taxon>
        <taxon>Ascoidea</taxon>
    </lineage>
</organism>
<dbReference type="InterPro" id="IPR008928">
    <property type="entry name" value="6-hairpin_glycosidase_sf"/>
</dbReference>
<dbReference type="Pfam" id="PF03663">
    <property type="entry name" value="Glyco_hydro_76"/>
    <property type="match status" value="1"/>
</dbReference>
<reference evidence="3" key="1">
    <citation type="submission" date="2016-05" db="EMBL/GenBank/DDBJ databases">
        <title>Comparative genomics of biotechnologically important yeasts.</title>
        <authorList>
            <consortium name="DOE Joint Genome Institute"/>
            <person name="Riley R."/>
            <person name="Haridas S."/>
            <person name="Wolfe K.H."/>
            <person name="Lopes M.R."/>
            <person name="Hittinger C.T."/>
            <person name="Goker M."/>
            <person name="Salamov A."/>
            <person name="Wisecaver J."/>
            <person name="Long T.M."/>
            <person name="Aerts A.L."/>
            <person name="Barry K."/>
            <person name="Choi C."/>
            <person name="Clum A."/>
            <person name="Coughlan A.Y."/>
            <person name="Deshpande S."/>
            <person name="Douglass A.P."/>
            <person name="Hanson S.J."/>
            <person name="Klenk H.-P."/>
            <person name="Labutti K."/>
            <person name="Lapidus A."/>
            <person name="Lindquist E."/>
            <person name="Lipzen A."/>
            <person name="Meier-Kolthoff J.P."/>
            <person name="Ohm R.A."/>
            <person name="Otillar R.P."/>
            <person name="Pangilinan J."/>
            <person name="Peng Y."/>
            <person name="Rokas A."/>
            <person name="Rosa C.A."/>
            <person name="Scheuner C."/>
            <person name="Sibirny A.A."/>
            <person name="Slot J.C."/>
            <person name="Stielow J.B."/>
            <person name="Sun H."/>
            <person name="Kurtzman C.P."/>
            <person name="Blackwell M."/>
            <person name="Grigoriev I.V."/>
            <person name="Jeffries T.W."/>
        </authorList>
    </citation>
    <scope>NUCLEOTIDE SEQUENCE [LARGE SCALE GENOMIC DNA]</scope>
    <source>
        <strain evidence="3">DSM 1968</strain>
    </source>
</reference>
<feature type="chain" id="PRO_5008910396" evidence="1">
    <location>
        <begin position="27"/>
        <end position="525"/>
    </location>
</feature>
<evidence type="ECO:0000313" key="2">
    <source>
        <dbReference type="EMBL" id="ODV59409.1"/>
    </source>
</evidence>
<dbReference type="GO" id="GO:0016787">
    <property type="term" value="F:hydrolase activity"/>
    <property type="evidence" value="ECO:0007669"/>
    <property type="project" value="UniProtKB-KW"/>
</dbReference>
<dbReference type="InParanoid" id="A0A1D2VCS7"/>
<dbReference type="PANTHER" id="PTHR47791:SF3">
    <property type="entry name" value="MEIOTICALLY UP-REGULATED GENE 191 PROTEIN"/>
    <property type="match status" value="1"/>
</dbReference>
<evidence type="ECO:0000313" key="3">
    <source>
        <dbReference type="Proteomes" id="UP000095038"/>
    </source>
</evidence>
<accession>A0A1D2VCS7</accession>
<dbReference type="SUPFAM" id="SSF48208">
    <property type="entry name" value="Six-hairpin glycosidases"/>
    <property type="match status" value="1"/>
</dbReference>
<dbReference type="RefSeq" id="XP_020045716.1">
    <property type="nucleotide sequence ID" value="XM_020193739.1"/>
</dbReference>
<protein>
    <submittedName>
        <fullName evidence="2">Glycoside hydrolase family 76 protein</fullName>
    </submittedName>
</protein>
<proteinExistence type="predicted"/>
<sequence length="525" mass="59700">MILSRFSPFIYHSFFLFLLLIPLSSSALPLNLRPIHQFQNIHTNINNKTNYNHSHKKYLQKRDPLTITLTKVEVVTHFIVTQQVSQSLEINNLSQSPSSLSSSLPSSLSTLSSASISSTLSSASPSSTYVSEEASLNSHINIDPAQEGANIIHKLWQRFWDDSTSQFLSDPTCSDQRSTHVVWDTTVTFQAIADAEILFPTQFSSHLSLVYNRLQNYKNSQLNVYSASTNKDLDIYLDDNAQIASAFITAFEATNNETYLNDAITIVNFLSSNWDTQYNGGVYWKYQHAYRASISTSESALAALRIYRYTGNQTFLDFGAKCMDWILETLLDPSDNLIYDGITAETTNKGKLSYHVGTALSATSYLHRITGLSKWQQYSEILSYAATSRETAIYYRDLPQLDKRFWNNPLKYSELLFEGLAEYLLFSNPTDYQVKNELLREARYIYKWLKSDDDGLYFQTTQLNKLTQDIFDEMCVVFETDIFEYDPDPSEYCDGDTSNPIKRTLLATAAAARIFLQTSLVTAII</sequence>
<dbReference type="PANTHER" id="PTHR47791">
    <property type="entry name" value="MEIOTICALLY UP-REGULATED GENE 191 PROTEIN"/>
    <property type="match status" value="1"/>
</dbReference>
<dbReference type="InterPro" id="IPR053169">
    <property type="entry name" value="MUG_Protein"/>
</dbReference>
<keyword evidence="2" id="KW-0378">Hydrolase</keyword>